<dbReference type="Pfam" id="PF03965">
    <property type="entry name" value="Penicillinase_R"/>
    <property type="match status" value="1"/>
</dbReference>
<dbReference type="Gene3D" id="1.10.10.10">
    <property type="entry name" value="Winged helix-like DNA-binding domain superfamily/Winged helix DNA-binding domain"/>
    <property type="match status" value="1"/>
</dbReference>
<dbReference type="PIRSF" id="PIRSF019455">
    <property type="entry name" value="CopR_AtkY"/>
    <property type="match status" value="1"/>
</dbReference>
<dbReference type="SUPFAM" id="SSF46785">
    <property type="entry name" value="Winged helix' DNA-binding domain"/>
    <property type="match status" value="1"/>
</dbReference>
<dbReference type="InterPro" id="IPR036388">
    <property type="entry name" value="WH-like_DNA-bd_sf"/>
</dbReference>
<keyword evidence="4" id="KW-0804">Transcription</keyword>
<comment type="similarity">
    <text evidence="1">Belongs to the BlaI transcriptional regulatory family.</text>
</comment>
<dbReference type="GeneID" id="93149314"/>
<accession>A0A174W3Z0</accession>
<dbReference type="Proteomes" id="UP000434223">
    <property type="component" value="Unassembled WGS sequence"/>
</dbReference>
<dbReference type="GO" id="GO:0003677">
    <property type="term" value="F:DNA binding"/>
    <property type="evidence" value="ECO:0007669"/>
    <property type="project" value="UniProtKB-KW"/>
</dbReference>
<dbReference type="OrthoDB" id="9795583at2"/>
<evidence type="ECO:0000313" key="5">
    <source>
        <dbReference type="EMBL" id="MUB65855.1"/>
    </source>
</evidence>
<dbReference type="GO" id="GO:0045892">
    <property type="term" value="P:negative regulation of DNA-templated transcription"/>
    <property type="evidence" value="ECO:0007669"/>
    <property type="project" value="InterPro"/>
</dbReference>
<name>A0A174W3Z0_9FIRM</name>
<evidence type="ECO:0000256" key="2">
    <source>
        <dbReference type="ARBA" id="ARBA00023015"/>
    </source>
</evidence>
<evidence type="ECO:0000313" key="6">
    <source>
        <dbReference type="Proteomes" id="UP000434223"/>
    </source>
</evidence>
<dbReference type="InterPro" id="IPR005650">
    <property type="entry name" value="BlaI_family"/>
</dbReference>
<sequence>MEEKKKTEEKKQTEEKKLYESEYRFMNVIWDNEPVNSTELVRICGKELGWKKSTCYTVLKKLAGRGFVKNEQAVVCSLIPREEVLKYESETVVDRNFDGSLPAFVTAFLKDRKLTEKEAEELRQMIEKAVK</sequence>
<dbReference type="InterPro" id="IPR036390">
    <property type="entry name" value="WH_DNA-bd_sf"/>
</dbReference>
<keyword evidence="3" id="KW-0238">DNA-binding</keyword>
<protein>
    <submittedName>
        <fullName evidence="5">BlaI/MecI/CopY family transcriptional regulator</fullName>
    </submittedName>
</protein>
<comment type="caution">
    <text evidence="5">The sequence shown here is derived from an EMBL/GenBank/DDBJ whole genome shotgun (WGS) entry which is preliminary data.</text>
</comment>
<evidence type="ECO:0000256" key="3">
    <source>
        <dbReference type="ARBA" id="ARBA00023125"/>
    </source>
</evidence>
<reference evidence="5 6" key="1">
    <citation type="submission" date="2019-09" db="EMBL/GenBank/DDBJ databases">
        <title>Draft genome sequencing of Hungatella hathewayi 123Y-2.</title>
        <authorList>
            <person name="Lv Q."/>
            <person name="Li S."/>
        </authorList>
    </citation>
    <scope>NUCLEOTIDE SEQUENCE [LARGE SCALE GENOMIC DNA]</scope>
    <source>
        <strain evidence="5 6">123Y-2</strain>
    </source>
</reference>
<organism evidence="5 6">
    <name type="scientific">Hungatella hathewayi</name>
    <dbReference type="NCBI Taxonomy" id="154046"/>
    <lineage>
        <taxon>Bacteria</taxon>
        <taxon>Bacillati</taxon>
        <taxon>Bacillota</taxon>
        <taxon>Clostridia</taxon>
        <taxon>Lachnospirales</taxon>
        <taxon>Lachnospiraceae</taxon>
        <taxon>Hungatella</taxon>
    </lineage>
</organism>
<dbReference type="AlphaFoldDB" id="A0A174W3Z0"/>
<dbReference type="RefSeq" id="WP_006776724.1">
    <property type="nucleotide sequence ID" value="NZ_CABJBJ010000010.1"/>
</dbReference>
<gene>
    <name evidence="5" type="ORF">GNE07_22790</name>
</gene>
<keyword evidence="2" id="KW-0805">Transcription regulation</keyword>
<dbReference type="Gene3D" id="1.10.4040.10">
    <property type="entry name" value="Penicillinase repressor domain"/>
    <property type="match status" value="1"/>
</dbReference>
<proteinExistence type="inferred from homology"/>
<dbReference type="EMBL" id="WNME01000019">
    <property type="protein sequence ID" value="MUB65855.1"/>
    <property type="molecule type" value="Genomic_DNA"/>
</dbReference>
<evidence type="ECO:0000256" key="1">
    <source>
        <dbReference type="ARBA" id="ARBA00011046"/>
    </source>
</evidence>
<evidence type="ECO:0000256" key="4">
    <source>
        <dbReference type="ARBA" id="ARBA00023163"/>
    </source>
</evidence>